<dbReference type="HOGENOM" id="CLU_034348_0_0_2"/>
<accession>A0A0E3X068</accession>
<dbReference type="GeneID" id="24893865"/>
<dbReference type="STRING" id="1434104.MCMEM_1321"/>
<dbReference type="GO" id="GO:0022904">
    <property type="term" value="P:respiratory electron transport chain"/>
    <property type="evidence" value="ECO:0007669"/>
    <property type="project" value="TreeGrafter"/>
</dbReference>
<dbReference type="CDD" id="cd02761">
    <property type="entry name" value="MopB_FmdB-FwdB"/>
    <property type="match status" value="1"/>
</dbReference>
<evidence type="ECO:0000256" key="1">
    <source>
        <dbReference type="ARBA" id="ARBA00023002"/>
    </source>
</evidence>
<dbReference type="GO" id="GO:0015948">
    <property type="term" value="P:methanogenesis"/>
    <property type="evidence" value="ECO:0007669"/>
    <property type="project" value="InterPro"/>
</dbReference>
<dbReference type="NCBIfam" id="TIGR03129">
    <property type="entry name" value="one_C_dehyd_B"/>
    <property type="match status" value="1"/>
</dbReference>
<dbReference type="Gene3D" id="3.40.228.10">
    <property type="entry name" value="Dimethylsulfoxide Reductase, domain 2"/>
    <property type="match status" value="1"/>
</dbReference>
<dbReference type="PANTHER" id="PTHR43105:SF14">
    <property type="entry name" value="FORMATE DEHYDROGENASE H"/>
    <property type="match status" value="1"/>
</dbReference>
<dbReference type="EC" id="1.2.99.5" evidence="2"/>
<sequence>MEQEYYVCTGCALLCDDIEIEVADGKISRVNNACLKGVARLKECEKPAECRVDGNNVSMDEAIKEAAGILKNADNPLIFGMGNSTSGAQKKAIGIAKKLNAYIDDTSSFCQGPVIEAILGNRIKTCTLEEVKDYGDVTVYWGADPSNSHPRHLSKYTYFPRGKERQRGWEEDRTAICIDVRKSDTAIICADKFYQIPPQADEELIDALIAALSGKVPKVSFGMGPKKILELANLLKKAKFGTICVGLGLIYSLPDVEPLVRLMEKLNEVSNFHLIPMVGQFNMRGFDHNLHEETGYINRAKFGENGVEHGPQCSVVELLRTKSVDAALVIGSDPMSSLPGSIAKELSGIPVITIDPCVTMTSAKAKVSIASATTGSDSGGTAIRMDGVEVDIKPMINTNNLSDEEILSRIMEAL</sequence>
<keyword evidence="3" id="KW-1185">Reference proteome</keyword>
<dbReference type="PANTHER" id="PTHR43105">
    <property type="entry name" value="RESPIRATORY NITRATE REDUCTASE"/>
    <property type="match status" value="1"/>
</dbReference>
<dbReference type="KEGG" id="mmet:MCMEM_1321"/>
<dbReference type="EMBL" id="CP009518">
    <property type="protein sequence ID" value="AKB85374.1"/>
    <property type="molecule type" value="Genomic_DNA"/>
</dbReference>
<dbReference type="Gene3D" id="3.40.50.740">
    <property type="match status" value="1"/>
</dbReference>
<gene>
    <name evidence="2" type="ORF">MCMEM_1321</name>
</gene>
<dbReference type="InterPro" id="IPR016457">
    <property type="entry name" value="Formylmethanofuran_DH_bsu"/>
</dbReference>
<dbReference type="InterPro" id="IPR050123">
    <property type="entry name" value="Prok_molybdopt-oxidoreductase"/>
</dbReference>
<dbReference type="SUPFAM" id="SSF53706">
    <property type="entry name" value="Formate dehydrogenase/DMSO reductase, domains 1-3"/>
    <property type="match status" value="1"/>
</dbReference>
<dbReference type="OrthoDB" id="50137at2157"/>
<dbReference type="GO" id="GO:0018493">
    <property type="term" value="F:formylmethanofuran dehydrogenase activity"/>
    <property type="evidence" value="ECO:0007669"/>
    <property type="project" value="InterPro"/>
</dbReference>
<dbReference type="GO" id="GO:0003954">
    <property type="term" value="F:NADH dehydrogenase activity"/>
    <property type="evidence" value="ECO:0007669"/>
    <property type="project" value="TreeGrafter"/>
</dbReference>
<organism evidence="2 3">
    <name type="scientific">Methanococcoides methylutens MM1</name>
    <dbReference type="NCBI Taxonomy" id="1434104"/>
    <lineage>
        <taxon>Archaea</taxon>
        <taxon>Methanobacteriati</taxon>
        <taxon>Methanobacteriota</taxon>
        <taxon>Stenosarchaea group</taxon>
        <taxon>Methanomicrobia</taxon>
        <taxon>Methanosarcinales</taxon>
        <taxon>Methanosarcinaceae</taxon>
        <taxon>Methanococcoides</taxon>
    </lineage>
</organism>
<keyword evidence="1 2" id="KW-0560">Oxidoreductase</keyword>
<proteinExistence type="predicted"/>
<protein>
    <submittedName>
        <fullName evidence="2">Formylmethanofuran dehydrogenase subunit B</fullName>
        <ecNumber evidence="2">1.2.99.5</ecNumber>
    </submittedName>
</protein>
<name>A0A0E3X068_METMT</name>
<dbReference type="PATRIC" id="fig|1434104.5.peg.1444"/>
<dbReference type="PIRSF" id="PIRSF005646">
    <property type="entry name" value="FwdB"/>
    <property type="match status" value="1"/>
</dbReference>
<dbReference type="AlphaFoldDB" id="A0A0E3X068"/>
<dbReference type="RefSeq" id="WP_048205472.1">
    <property type="nucleotide sequence ID" value="NZ_CP009518.1"/>
</dbReference>
<dbReference type="GO" id="GO:0016020">
    <property type="term" value="C:membrane"/>
    <property type="evidence" value="ECO:0007669"/>
    <property type="project" value="TreeGrafter"/>
</dbReference>
<dbReference type="Proteomes" id="UP000033048">
    <property type="component" value="Chromosome"/>
</dbReference>
<reference evidence="2 3" key="1">
    <citation type="submission" date="2014-07" db="EMBL/GenBank/DDBJ databases">
        <title>Methanogenic archaea and the global carbon cycle.</title>
        <authorList>
            <person name="Henriksen J.R."/>
            <person name="Luke J."/>
            <person name="Reinhart S."/>
            <person name="Benedict M.N."/>
            <person name="Youngblut N.D."/>
            <person name="Metcalf M.E."/>
            <person name="Whitaker R.J."/>
            <person name="Metcalf W.W."/>
        </authorList>
    </citation>
    <scope>NUCLEOTIDE SEQUENCE [LARGE SCALE GENOMIC DNA]</scope>
    <source>
        <strain evidence="2 3">MM1</strain>
    </source>
</reference>
<evidence type="ECO:0000313" key="2">
    <source>
        <dbReference type="EMBL" id="AKB85374.1"/>
    </source>
</evidence>
<evidence type="ECO:0000313" key="3">
    <source>
        <dbReference type="Proteomes" id="UP000033048"/>
    </source>
</evidence>